<organism evidence="12 13">
    <name type="scientific">Pseudobacteriovorax antillogorgiicola</name>
    <dbReference type="NCBI Taxonomy" id="1513793"/>
    <lineage>
        <taxon>Bacteria</taxon>
        <taxon>Pseudomonadati</taxon>
        <taxon>Bdellovibrionota</taxon>
        <taxon>Oligoflexia</taxon>
        <taxon>Oligoflexales</taxon>
        <taxon>Pseudobacteriovoracaceae</taxon>
        <taxon>Pseudobacteriovorax</taxon>
    </lineage>
</organism>
<dbReference type="AlphaFoldDB" id="A0A1Y6CJX7"/>
<dbReference type="SMART" id="SM00388">
    <property type="entry name" value="HisKA"/>
    <property type="match status" value="1"/>
</dbReference>
<evidence type="ECO:0000256" key="5">
    <source>
        <dbReference type="ARBA" id="ARBA00022741"/>
    </source>
</evidence>
<protein>
    <recommendedName>
        <fullName evidence="2">histidine kinase</fullName>
        <ecNumber evidence="2">2.7.13.3</ecNumber>
    </recommendedName>
</protein>
<accession>A0A1Y6CJX7</accession>
<keyword evidence="8" id="KW-0902">Two-component regulatory system</keyword>
<dbReference type="Proteomes" id="UP000192907">
    <property type="component" value="Unassembled WGS sequence"/>
</dbReference>
<dbReference type="InterPro" id="IPR004358">
    <property type="entry name" value="Sig_transdc_His_kin-like_C"/>
</dbReference>
<dbReference type="SUPFAM" id="SSF47384">
    <property type="entry name" value="Homodimeric domain of signal transducing histidine kinase"/>
    <property type="match status" value="1"/>
</dbReference>
<dbReference type="InterPro" id="IPR003661">
    <property type="entry name" value="HisK_dim/P_dom"/>
</dbReference>
<evidence type="ECO:0000256" key="8">
    <source>
        <dbReference type="ARBA" id="ARBA00023012"/>
    </source>
</evidence>
<dbReference type="SUPFAM" id="SSF52172">
    <property type="entry name" value="CheY-like"/>
    <property type="match status" value="1"/>
</dbReference>
<keyword evidence="3 9" id="KW-0597">Phosphoprotein</keyword>
<dbReference type="STRING" id="1513793.SAMN06296036_11822"/>
<dbReference type="SUPFAM" id="SSF55874">
    <property type="entry name" value="ATPase domain of HSP90 chaperone/DNA topoisomerase II/histidine kinase"/>
    <property type="match status" value="1"/>
</dbReference>
<dbReference type="PANTHER" id="PTHR43065:SF10">
    <property type="entry name" value="PEROXIDE STRESS-ACTIVATED HISTIDINE KINASE MAK3"/>
    <property type="match status" value="1"/>
</dbReference>
<dbReference type="Gene3D" id="3.30.565.10">
    <property type="entry name" value="Histidine kinase-like ATPase, C-terminal domain"/>
    <property type="match status" value="1"/>
</dbReference>
<evidence type="ECO:0000256" key="1">
    <source>
        <dbReference type="ARBA" id="ARBA00000085"/>
    </source>
</evidence>
<evidence type="ECO:0000259" key="10">
    <source>
        <dbReference type="PROSITE" id="PS50109"/>
    </source>
</evidence>
<dbReference type="InterPro" id="IPR001789">
    <property type="entry name" value="Sig_transdc_resp-reg_receiver"/>
</dbReference>
<feature type="domain" description="Histidine kinase" evidence="10">
    <location>
        <begin position="207"/>
        <end position="424"/>
    </location>
</feature>
<dbReference type="PROSITE" id="PS50110">
    <property type="entry name" value="RESPONSE_REGULATORY"/>
    <property type="match status" value="1"/>
</dbReference>
<evidence type="ECO:0000313" key="13">
    <source>
        <dbReference type="Proteomes" id="UP000192907"/>
    </source>
</evidence>
<evidence type="ECO:0000256" key="2">
    <source>
        <dbReference type="ARBA" id="ARBA00012438"/>
    </source>
</evidence>
<evidence type="ECO:0000313" key="12">
    <source>
        <dbReference type="EMBL" id="SMF56387.1"/>
    </source>
</evidence>
<dbReference type="Pfam" id="PF02518">
    <property type="entry name" value="HATPase_c"/>
    <property type="match status" value="1"/>
</dbReference>
<keyword evidence="13" id="KW-1185">Reference proteome</keyword>
<dbReference type="SMART" id="SM00387">
    <property type="entry name" value="HATPase_c"/>
    <property type="match status" value="1"/>
</dbReference>
<dbReference type="PROSITE" id="PS50109">
    <property type="entry name" value="HIS_KIN"/>
    <property type="match status" value="1"/>
</dbReference>
<dbReference type="EMBL" id="FWZT01000018">
    <property type="protein sequence ID" value="SMF56387.1"/>
    <property type="molecule type" value="Genomic_DNA"/>
</dbReference>
<dbReference type="EC" id="2.7.13.3" evidence="2"/>
<keyword evidence="4" id="KW-0808">Transferase</keyword>
<keyword evidence="7" id="KW-0067">ATP-binding</keyword>
<dbReference type="RefSeq" id="WP_159455530.1">
    <property type="nucleotide sequence ID" value="NZ_FWZT01000018.1"/>
</dbReference>
<dbReference type="InterPro" id="IPR005467">
    <property type="entry name" value="His_kinase_dom"/>
</dbReference>
<dbReference type="InterPro" id="IPR036097">
    <property type="entry name" value="HisK_dim/P_sf"/>
</dbReference>
<dbReference type="InterPro" id="IPR011006">
    <property type="entry name" value="CheY-like_superfamily"/>
</dbReference>
<dbReference type="GO" id="GO:0005524">
    <property type="term" value="F:ATP binding"/>
    <property type="evidence" value="ECO:0007669"/>
    <property type="project" value="UniProtKB-KW"/>
</dbReference>
<dbReference type="CDD" id="cd00082">
    <property type="entry name" value="HisKA"/>
    <property type="match status" value="1"/>
</dbReference>
<dbReference type="Gene3D" id="3.40.50.2300">
    <property type="match status" value="1"/>
</dbReference>
<dbReference type="Pfam" id="PF00512">
    <property type="entry name" value="HisKA"/>
    <property type="match status" value="1"/>
</dbReference>
<proteinExistence type="predicted"/>
<dbReference type="PANTHER" id="PTHR43065">
    <property type="entry name" value="SENSOR HISTIDINE KINASE"/>
    <property type="match status" value="1"/>
</dbReference>
<dbReference type="GO" id="GO:0000155">
    <property type="term" value="F:phosphorelay sensor kinase activity"/>
    <property type="evidence" value="ECO:0007669"/>
    <property type="project" value="InterPro"/>
</dbReference>
<sequence>MKSSNKRILIVDDNVAIHDDFKRLLTQSASRDSSLDHLEASLFGESVKERPQVRSQDYTVDSAFQGMDAVQLVQKSQDEQSPYAVAFVDMRMPPGIDGLETIRRIWATSPFTEIVLCTAYSDHSLSEISEYLGDTQRLLLLKKPFDPVEIRQMAASLTAKWNYAFDARYYLENLENLLNERTKCLDEERALRIQASKLAALGEMAGGIAHEINNPLGIIAGNASRLMKMVKRSQLEEDKIIEVSDKILETSNRISRIIQSMLSVSHQNMQLEHQKHKLKMMLQDCMDICHEKFKSRGIELEVQEIPEDWAIECDYTKIVQIFINLLNNAHDALIELDKPEKAVHVTIEDIGDMFEIRFIDSGEGIPVEIADKILQPFFTTKDVGKGTGLGLSLAQSYVRDHAGDFELDMNNPNTCFVLRFHKVIPHPEPRAEKVN</sequence>
<evidence type="ECO:0000256" key="9">
    <source>
        <dbReference type="PROSITE-ProRule" id="PRU00169"/>
    </source>
</evidence>
<feature type="modified residue" description="4-aspartylphosphate" evidence="9">
    <location>
        <position position="89"/>
    </location>
</feature>
<gene>
    <name evidence="12" type="ORF">SAMN06296036_11822</name>
</gene>
<evidence type="ECO:0000256" key="3">
    <source>
        <dbReference type="ARBA" id="ARBA00022553"/>
    </source>
</evidence>
<evidence type="ECO:0000256" key="7">
    <source>
        <dbReference type="ARBA" id="ARBA00022840"/>
    </source>
</evidence>
<evidence type="ECO:0000259" key="11">
    <source>
        <dbReference type="PROSITE" id="PS50110"/>
    </source>
</evidence>
<keyword evidence="5" id="KW-0547">Nucleotide-binding</keyword>
<name>A0A1Y6CJX7_9BACT</name>
<comment type="catalytic activity">
    <reaction evidence="1">
        <text>ATP + protein L-histidine = ADP + protein N-phospho-L-histidine.</text>
        <dbReference type="EC" id="2.7.13.3"/>
    </reaction>
</comment>
<dbReference type="Gene3D" id="1.10.287.130">
    <property type="match status" value="1"/>
</dbReference>
<dbReference type="PRINTS" id="PR00344">
    <property type="entry name" value="BCTRLSENSOR"/>
</dbReference>
<dbReference type="InterPro" id="IPR003594">
    <property type="entry name" value="HATPase_dom"/>
</dbReference>
<dbReference type="InterPro" id="IPR036890">
    <property type="entry name" value="HATPase_C_sf"/>
</dbReference>
<feature type="domain" description="Response regulatory" evidence="11">
    <location>
        <begin position="7"/>
        <end position="158"/>
    </location>
</feature>
<evidence type="ECO:0000256" key="6">
    <source>
        <dbReference type="ARBA" id="ARBA00022777"/>
    </source>
</evidence>
<evidence type="ECO:0000256" key="4">
    <source>
        <dbReference type="ARBA" id="ARBA00022679"/>
    </source>
</evidence>
<reference evidence="13" key="1">
    <citation type="submission" date="2017-04" db="EMBL/GenBank/DDBJ databases">
        <authorList>
            <person name="Varghese N."/>
            <person name="Submissions S."/>
        </authorList>
    </citation>
    <scope>NUCLEOTIDE SEQUENCE [LARGE SCALE GENOMIC DNA]</scope>
    <source>
        <strain evidence="13">RKEM611</strain>
    </source>
</reference>
<keyword evidence="6" id="KW-0418">Kinase</keyword>
<dbReference type="Pfam" id="PF00072">
    <property type="entry name" value="Response_reg"/>
    <property type="match status" value="1"/>
</dbReference>